<dbReference type="OrthoDB" id="546434at2759"/>
<dbReference type="PROSITE" id="PS50009">
    <property type="entry name" value="RASGEF_CAT"/>
    <property type="match status" value="1"/>
</dbReference>
<dbReference type="InterPro" id="IPR008937">
    <property type="entry name" value="Ras-like_GEF"/>
</dbReference>
<evidence type="ECO:0000256" key="2">
    <source>
        <dbReference type="PROSITE-ProRule" id="PRU00168"/>
    </source>
</evidence>
<keyword evidence="7" id="KW-1185">Reference proteome</keyword>
<dbReference type="EMBL" id="JACAZE010000021">
    <property type="protein sequence ID" value="KAF7293163.1"/>
    <property type="molecule type" value="Genomic_DNA"/>
</dbReference>
<dbReference type="AlphaFoldDB" id="A0A8H6VWX4"/>
<sequence>MSSRPSSDRIRRMQRRLSNESGSVHSDEADAPLSPDVDDTTSETTLVGGSIEDVFPSLHAPARLLRASKELGQLPQLLTVLPVFLSATQSVLDVFAADALLMKCDVPQLLRDAIADMHKDLATRTQRLSEAVRPVERDILRAIAPAERILETLLLLHTASQAFHESLASKDLPELPDDATDGPDTPSSTSSSASHRRLSRHTLMQRRRAVLSTISIISSSLDLPPSPTEEEPSTPFEFQLSRLYDRSDPANPAVIVEMPLPKLAMQLDSQGQLQAASLSTMLLLLTSYQSLGFEENLVETFFLSFRLFSSPDALVDIFEARWNEETPSCADQELTPSQRRVWARRLTAVRRCIVELVIIWLEGFWRHEKDEHLAPRLRAFIQRFPEDHIEAALEALETALEHGAKGAAIRFKRAKEALETRDIPDVSSPALYVLNGCDFTIDKLANPEGIAMLAEQMAWLSHSMYRKIDPEDLVRMWAGEGPSFCELQHFEETTLCWVVYTIIMEEERPKRVGMMEFWLAVATASVDLRNFSAASAIFGGLVYASIERLWKTILELSIKSKYQYRALDTLLNGFNNYAVYRRAVAAYDLPTVPIMAVLRKDVISSKQVIGMVPRGDEPVEDRLIHLNAFRKLNTVVQFMESCFVKYTIEPDMGHQRLITHWTKYWLPESIEMMPTKTDEFSRALEGPPPPFVRKGRTWLQTVQGSVDDPNANFTVHDLPDPGASNGPQSPATVTSSRRKMFSLPKVLSVSNVVEL</sequence>
<gene>
    <name evidence="6" type="ORF">HMN09_01194300</name>
</gene>
<evidence type="ECO:0000259" key="4">
    <source>
        <dbReference type="PROSITE" id="PS50009"/>
    </source>
</evidence>
<evidence type="ECO:0000313" key="7">
    <source>
        <dbReference type="Proteomes" id="UP000613580"/>
    </source>
</evidence>
<dbReference type="InterPro" id="IPR000651">
    <property type="entry name" value="Ras-like_Gua-exchang_fac_N"/>
</dbReference>
<feature type="region of interest" description="Disordered" evidence="3">
    <location>
        <begin position="167"/>
        <end position="200"/>
    </location>
</feature>
<dbReference type="Proteomes" id="UP000613580">
    <property type="component" value="Unassembled WGS sequence"/>
</dbReference>
<dbReference type="GO" id="GO:0005085">
    <property type="term" value="F:guanyl-nucleotide exchange factor activity"/>
    <property type="evidence" value="ECO:0007669"/>
    <property type="project" value="UniProtKB-KW"/>
</dbReference>
<protein>
    <submittedName>
        <fullName evidence="6">Cell division control protein Cdc25</fullName>
    </submittedName>
</protein>
<dbReference type="InterPro" id="IPR036964">
    <property type="entry name" value="RASGEF_cat_dom_sf"/>
</dbReference>
<dbReference type="PROSITE" id="PS50212">
    <property type="entry name" value="RASGEF_NTER"/>
    <property type="match status" value="1"/>
</dbReference>
<feature type="region of interest" description="Disordered" evidence="3">
    <location>
        <begin position="1"/>
        <end position="44"/>
    </location>
</feature>
<name>A0A8H6VWX4_MYCCL</name>
<dbReference type="SMART" id="SM00147">
    <property type="entry name" value="RasGEF"/>
    <property type="match status" value="1"/>
</dbReference>
<keyword evidence="1 2" id="KW-0344">Guanine-nucleotide releasing factor</keyword>
<dbReference type="Gene3D" id="1.10.840.10">
    <property type="entry name" value="Ras guanine-nucleotide exchange factors catalytic domain"/>
    <property type="match status" value="1"/>
</dbReference>
<comment type="caution">
    <text evidence="6">The sequence shown here is derived from an EMBL/GenBank/DDBJ whole genome shotgun (WGS) entry which is preliminary data.</text>
</comment>
<dbReference type="GO" id="GO:0051301">
    <property type="term" value="P:cell division"/>
    <property type="evidence" value="ECO:0007669"/>
    <property type="project" value="UniProtKB-KW"/>
</dbReference>
<keyword evidence="6" id="KW-0131">Cell cycle</keyword>
<feature type="compositionally biased region" description="Basic and acidic residues" evidence="3">
    <location>
        <begin position="1"/>
        <end position="11"/>
    </location>
</feature>
<organism evidence="6 7">
    <name type="scientific">Mycena chlorophos</name>
    <name type="common">Agaric fungus</name>
    <name type="synonym">Agaricus chlorophos</name>
    <dbReference type="NCBI Taxonomy" id="658473"/>
    <lineage>
        <taxon>Eukaryota</taxon>
        <taxon>Fungi</taxon>
        <taxon>Dikarya</taxon>
        <taxon>Basidiomycota</taxon>
        <taxon>Agaricomycotina</taxon>
        <taxon>Agaricomycetes</taxon>
        <taxon>Agaricomycetidae</taxon>
        <taxon>Agaricales</taxon>
        <taxon>Marasmiineae</taxon>
        <taxon>Mycenaceae</taxon>
        <taxon>Mycena</taxon>
    </lineage>
</organism>
<feature type="compositionally biased region" description="Low complexity" evidence="3">
    <location>
        <begin position="182"/>
        <end position="193"/>
    </location>
</feature>
<dbReference type="SUPFAM" id="SSF48366">
    <property type="entry name" value="Ras GEF"/>
    <property type="match status" value="1"/>
</dbReference>
<keyword evidence="6" id="KW-0132">Cell division</keyword>
<feature type="region of interest" description="Disordered" evidence="3">
    <location>
        <begin position="717"/>
        <end position="736"/>
    </location>
</feature>
<dbReference type="Gene3D" id="1.20.870.10">
    <property type="entry name" value="Son of sevenless (SoS) protein Chain: S domain 1"/>
    <property type="match status" value="1"/>
</dbReference>
<reference evidence="6" key="1">
    <citation type="submission" date="2020-05" db="EMBL/GenBank/DDBJ databases">
        <title>Mycena genomes resolve the evolution of fungal bioluminescence.</title>
        <authorList>
            <person name="Tsai I.J."/>
        </authorList>
    </citation>
    <scope>NUCLEOTIDE SEQUENCE</scope>
    <source>
        <strain evidence="6">110903Hualien_Pintung</strain>
    </source>
</reference>
<dbReference type="PANTHER" id="PTHR23113:SF99">
    <property type="entry name" value="RASGEF DOMAIN-CONTAINING PROTEIN"/>
    <property type="match status" value="1"/>
</dbReference>
<feature type="compositionally biased region" description="Polar residues" evidence="3">
    <location>
        <begin position="725"/>
        <end position="735"/>
    </location>
</feature>
<dbReference type="GO" id="GO:0007264">
    <property type="term" value="P:small GTPase-mediated signal transduction"/>
    <property type="evidence" value="ECO:0007669"/>
    <property type="project" value="InterPro"/>
</dbReference>
<evidence type="ECO:0000256" key="3">
    <source>
        <dbReference type="SAM" id="MobiDB-lite"/>
    </source>
</evidence>
<dbReference type="PANTHER" id="PTHR23113">
    <property type="entry name" value="GUANINE NUCLEOTIDE EXCHANGE FACTOR"/>
    <property type="match status" value="1"/>
</dbReference>
<dbReference type="Pfam" id="PF00617">
    <property type="entry name" value="RasGEF"/>
    <property type="match status" value="1"/>
</dbReference>
<dbReference type="Pfam" id="PF00618">
    <property type="entry name" value="RasGEF_N"/>
    <property type="match status" value="1"/>
</dbReference>
<feature type="domain" description="N-terminal Ras-GEF" evidence="5">
    <location>
        <begin position="269"/>
        <end position="404"/>
    </location>
</feature>
<evidence type="ECO:0000256" key="1">
    <source>
        <dbReference type="ARBA" id="ARBA00022658"/>
    </source>
</evidence>
<accession>A0A8H6VWX4</accession>
<evidence type="ECO:0000313" key="6">
    <source>
        <dbReference type="EMBL" id="KAF7293163.1"/>
    </source>
</evidence>
<proteinExistence type="predicted"/>
<dbReference type="InterPro" id="IPR023578">
    <property type="entry name" value="Ras_GEF_dom_sf"/>
</dbReference>
<feature type="domain" description="Ras-GEF" evidence="4">
    <location>
        <begin position="449"/>
        <end position="675"/>
    </location>
</feature>
<dbReference type="InterPro" id="IPR001895">
    <property type="entry name" value="RASGEF_cat_dom"/>
</dbReference>
<evidence type="ECO:0000259" key="5">
    <source>
        <dbReference type="PROSITE" id="PS50212"/>
    </source>
</evidence>